<accession>A0ABN8BBS9</accession>
<dbReference type="PANTHER" id="PTHR13058">
    <property type="entry name" value="THREE PRIME REPAIR EXONUCLEASE 1, 2"/>
    <property type="match status" value="1"/>
</dbReference>
<keyword evidence="2" id="KW-0540">Nuclease</keyword>
<proteinExistence type="inferred from homology"/>
<evidence type="ECO:0000256" key="7">
    <source>
        <dbReference type="ARBA" id="ARBA00025769"/>
    </source>
</evidence>
<dbReference type="Gene3D" id="3.30.420.10">
    <property type="entry name" value="Ribonuclease H-like superfamily/Ribonuclease H"/>
    <property type="match status" value="1"/>
</dbReference>
<evidence type="ECO:0000256" key="2">
    <source>
        <dbReference type="ARBA" id="ARBA00022722"/>
    </source>
</evidence>
<dbReference type="InterPro" id="IPR012337">
    <property type="entry name" value="RNaseH-like_sf"/>
</dbReference>
<reference evidence="9" key="1">
    <citation type="submission" date="2021-12" db="EMBL/GenBank/DDBJ databases">
        <authorList>
            <person name="King R."/>
        </authorList>
    </citation>
    <scope>NUCLEOTIDE SEQUENCE</scope>
</reference>
<dbReference type="SUPFAM" id="SSF53098">
    <property type="entry name" value="Ribonuclease H-like"/>
    <property type="match status" value="1"/>
</dbReference>
<evidence type="ECO:0000313" key="9">
    <source>
        <dbReference type="EMBL" id="CAH0403683.1"/>
    </source>
</evidence>
<comment type="cofactor">
    <cofactor evidence="1">
        <name>Mg(2+)</name>
        <dbReference type="ChEBI" id="CHEBI:18420"/>
    </cofactor>
</comment>
<dbReference type="EMBL" id="OU963918">
    <property type="protein sequence ID" value="CAH0403683.1"/>
    <property type="molecule type" value="Genomic_DNA"/>
</dbReference>
<dbReference type="Proteomes" id="UP001153292">
    <property type="component" value="Chromosome 25"/>
</dbReference>
<keyword evidence="6" id="KW-0460">Magnesium</keyword>
<organism evidence="9 10">
    <name type="scientific">Chilo suppressalis</name>
    <name type="common">Asiatic rice borer moth</name>
    <dbReference type="NCBI Taxonomy" id="168631"/>
    <lineage>
        <taxon>Eukaryota</taxon>
        <taxon>Metazoa</taxon>
        <taxon>Ecdysozoa</taxon>
        <taxon>Arthropoda</taxon>
        <taxon>Hexapoda</taxon>
        <taxon>Insecta</taxon>
        <taxon>Pterygota</taxon>
        <taxon>Neoptera</taxon>
        <taxon>Endopterygota</taxon>
        <taxon>Lepidoptera</taxon>
        <taxon>Glossata</taxon>
        <taxon>Ditrysia</taxon>
        <taxon>Pyraloidea</taxon>
        <taxon>Crambidae</taxon>
        <taxon>Crambinae</taxon>
        <taxon>Chilo</taxon>
    </lineage>
</organism>
<evidence type="ECO:0000256" key="3">
    <source>
        <dbReference type="ARBA" id="ARBA00022723"/>
    </source>
</evidence>
<dbReference type="InterPro" id="IPR040393">
    <property type="entry name" value="TREX1/2"/>
</dbReference>
<keyword evidence="3" id="KW-0479">Metal-binding</keyword>
<dbReference type="SMART" id="SM00479">
    <property type="entry name" value="EXOIII"/>
    <property type="match status" value="1"/>
</dbReference>
<evidence type="ECO:0000256" key="5">
    <source>
        <dbReference type="ARBA" id="ARBA00022839"/>
    </source>
</evidence>
<evidence type="ECO:0000313" key="10">
    <source>
        <dbReference type="Proteomes" id="UP001153292"/>
    </source>
</evidence>
<protein>
    <recommendedName>
        <fullName evidence="8">Exonuclease domain-containing protein</fullName>
    </recommendedName>
</protein>
<keyword evidence="5" id="KW-0269">Exonuclease</keyword>
<keyword evidence="10" id="KW-1185">Reference proteome</keyword>
<keyword evidence="4" id="KW-0378">Hydrolase</keyword>
<evidence type="ECO:0000259" key="8">
    <source>
        <dbReference type="SMART" id="SM00479"/>
    </source>
</evidence>
<sequence length="305" mass="34667">MCKVNTFVFFDIETTGLPWQERNRTKITELSFVAALRQDILLTSCGEIPPISKLTLVFNPIKAIHPEAVKMTGLSNDILKFSPTFERKIDTIISFLQELPKPVCLVAHNGNLFDFKILLTEINDANASLPSDLLCVDSLVGFRFISKNRNTPTSKNVHVIPMTSVPQKTEISADLMTDDEDEWPDLNVSTEDWQDIDDICNNLSDISCEDITEDPIIKVDKKKRSEVIQKVFKKEKKPNPNPNPNGYSLEALYKKFFRKDPINLHRAEGDCLMLLQCVVADKENFIPWADNASCKITEIKPLVRR</sequence>
<dbReference type="InterPro" id="IPR013520">
    <property type="entry name" value="Ribonucl_H"/>
</dbReference>
<comment type="similarity">
    <text evidence="7">Belongs to the exonuclease superfamily. TREX family.</text>
</comment>
<dbReference type="InterPro" id="IPR036397">
    <property type="entry name" value="RNaseH_sf"/>
</dbReference>
<name>A0ABN8BBS9_CHISP</name>
<gene>
    <name evidence="9" type="ORF">CHILSU_LOCUS6965</name>
</gene>
<evidence type="ECO:0000256" key="1">
    <source>
        <dbReference type="ARBA" id="ARBA00001946"/>
    </source>
</evidence>
<evidence type="ECO:0000256" key="6">
    <source>
        <dbReference type="ARBA" id="ARBA00022842"/>
    </source>
</evidence>
<feature type="domain" description="Exonuclease" evidence="8">
    <location>
        <begin position="6"/>
        <end position="287"/>
    </location>
</feature>
<evidence type="ECO:0000256" key="4">
    <source>
        <dbReference type="ARBA" id="ARBA00022801"/>
    </source>
</evidence>
<dbReference type="PANTHER" id="PTHR13058:SF19">
    <property type="entry name" value="LD40940P"/>
    <property type="match status" value="1"/>
</dbReference>